<evidence type="ECO:0000256" key="7">
    <source>
        <dbReference type="ARBA" id="ARBA00023237"/>
    </source>
</evidence>
<dbReference type="InterPro" id="IPR036942">
    <property type="entry name" value="Beta-barrel_TonB_sf"/>
</dbReference>
<dbReference type="AlphaFoldDB" id="A0A0S4PTE3"/>
<accession>A0A0S4PTE3</accession>
<dbReference type="GeneID" id="78150754"/>
<dbReference type="GO" id="GO:0015344">
    <property type="term" value="F:siderophore uptake transmembrane transporter activity"/>
    <property type="evidence" value="ECO:0007669"/>
    <property type="project" value="TreeGrafter"/>
</dbReference>
<keyword evidence="4 8" id="KW-0812">Transmembrane</keyword>
<dbReference type="Proteomes" id="UP000064525">
    <property type="component" value="Chromosome I"/>
</dbReference>
<dbReference type="EMBL" id="LN907858">
    <property type="protein sequence ID" value="CUU39329.1"/>
    <property type="molecule type" value="Genomic_DNA"/>
</dbReference>
<sequence>MDLLRCKWLYVCGIFLAQSTLYAEEENKELKRRILPTSVVTATYSKDILDSPLNVDMYGNDTPLHSGDVAKSMLLFPGFSMTRKGGGGSEILYRSQGASRLPIFISGGNLNGACGGRMDTTITYIFPENYNRISILKGPQDVRYGALISGGLLFERDILRLEKGSFNVDASAMYGSFNRFDMNINALAGGKYGSLQAIVSHYESADYRAGDNTIVHSAYNRESASVIGTLTPTSSTAIEFDIDVGRGWASYADRAMDARTFDRISYNLALEQHINDTFDRLDVRLWHNAIDHIMDNFSHRPPQVLNGNLYNISNPKRTNTGGRVEGRFYFGESVELYVGSNYNHDSHEIRNGGGQTESVANAILNQKYNPNFTFKNLGFFTQGQYHSQSNFGIAFGARYDYLTTERKQRGTTQQAAEDKNNLASAFVRYEHYLDKSTFYAGLGVAQRGADFWEVSKTGGMALKPETNAQLDIGLTYQDNVLKGKISAYASHIANYIVLDYNPSNPSAFNTNAMLMGGEIEAEAITWEVLHFYASLAYTYGLNLSSQQGLQSHSPLPQVAPLQAQVSSFYENGNWLLRLDMIANAAQHRYALNYGNVIGRDYGNSKGFALLNLYGGYKSKYFMLLAGVDNLTNTLYAYHLSKNGVNIGALNIAPTQRVYEPGRSFWVKVRVKF</sequence>
<dbReference type="GO" id="GO:0009279">
    <property type="term" value="C:cell outer membrane"/>
    <property type="evidence" value="ECO:0007669"/>
    <property type="project" value="UniProtKB-SubCell"/>
</dbReference>
<dbReference type="EMBL" id="JRPF02000001">
    <property type="protein sequence ID" value="TLD79546.1"/>
    <property type="molecule type" value="Genomic_DNA"/>
</dbReference>
<organism evidence="12 15">
    <name type="scientific">Helicobacter typhlonius</name>
    <dbReference type="NCBI Taxonomy" id="76936"/>
    <lineage>
        <taxon>Bacteria</taxon>
        <taxon>Pseudomonadati</taxon>
        <taxon>Campylobacterota</taxon>
        <taxon>Epsilonproteobacteria</taxon>
        <taxon>Campylobacterales</taxon>
        <taxon>Helicobacteraceae</taxon>
        <taxon>Helicobacter</taxon>
    </lineage>
</organism>
<gene>
    <name evidence="12" type="ORF">BN2458_PEG0443</name>
    <name evidence="13" type="ORF">LS75_000990</name>
</gene>
<dbReference type="PATRIC" id="fig|76936.10.peg.432"/>
<keyword evidence="5 9" id="KW-0798">TonB box</keyword>
<keyword evidence="14" id="KW-1185">Reference proteome</keyword>
<evidence type="ECO:0000313" key="14">
    <source>
        <dbReference type="Proteomes" id="UP000029925"/>
    </source>
</evidence>
<protein>
    <submittedName>
        <fullName evidence="12">Outer membrane receptor proteins, mostly Fe transport</fullName>
    </submittedName>
    <submittedName>
        <fullName evidence="13">TonB-dependent receptor</fullName>
    </submittedName>
</protein>
<dbReference type="GO" id="GO:0044718">
    <property type="term" value="P:siderophore transmembrane transport"/>
    <property type="evidence" value="ECO:0007669"/>
    <property type="project" value="TreeGrafter"/>
</dbReference>
<evidence type="ECO:0000256" key="4">
    <source>
        <dbReference type="ARBA" id="ARBA00022692"/>
    </source>
</evidence>
<reference evidence="13 14" key="1">
    <citation type="journal article" date="2014" name="Genome Announc.">
        <title>Draft genome sequences of eight enterohepatic helicobacter species isolated from both laboratory and wild rodents.</title>
        <authorList>
            <person name="Sheh A."/>
            <person name="Shen Z."/>
            <person name="Fox J.G."/>
        </authorList>
    </citation>
    <scope>NUCLEOTIDE SEQUENCE [LARGE SCALE GENOMIC DNA]</scope>
    <source>
        <strain evidence="13 14">MIT 98-6810</strain>
    </source>
</reference>
<evidence type="ECO:0000256" key="9">
    <source>
        <dbReference type="RuleBase" id="RU003357"/>
    </source>
</evidence>
<dbReference type="Pfam" id="PF00593">
    <property type="entry name" value="TonB_dep_Rec_b-barrel"/>
    <property type="match status" value="1"/>
</dbReference>
<reference evidence="12" key="2">
    <citation type="submission" date="2015-11" db="EMBL/GenBank/DDBJ databases">
        <authorList>
            <person name="Zhang Y."/>
            <person name="Guo Z."/>
        </authorList>
    </citation>
    <scope>NUCLEOTIDE SEQUENCE</scope>
    <source>
        <strain evidence="12">1</strain>
    </source>
</reference>
<evidence type="ECO:0000256" key="6">
    <source>
        <dbReference type="ARBA" id="ARBA00023136"/>
    </source>
</evidence>
<dbReference type="Gene3D" id="2.40.170.20">
    <property type="entry name" value="TonB-dependent receptor, beta-barrel domain"/>
    <property type="match status" value="1"/>
</dbReference>
<comment type="subcellular location">
    <subcellularLocation>
        <location evidence="1 8">Cell outer membrane</location>
        <topology evidence="1 8">Multi-pass membrane protein</topology>
    </subcellularLocation>
</comment>
<dbReference type="Gene3D" id="2.170.130.10">
    <property type="entry name" value="TonB-dependent receptor, plug domain"/>
    <property type="match status" value="1"/>
</dbReference>
<dbReference type="InterPro" id="IPR000531">
    <property type="entry name" value="Beta-barrel_TonB"/>
</dbReference>
<evidence type="ECO:0000256" key="5">
    <source>
        <dbReference type="ARBA" id="ARBA00023077"/>
    </source>
</evidence>
<evidence type="ECO:0000256" key="2">
    <source>
        <dbReference type="ARBA" id="ARBA00022448"/>
    </source>
</evidence>
<dbReference type="PROSITE" id="PS52016">
    <property type="entry name" value="TONB_DEPENDENT_REC_3"/>
    <property type="match status" value="1"/>
</dbReference>
<evidence type="ECO:0000256" key="8">
    <source>
        <dbReference type="PROSITE-ProRule" id="PRU01360"/>
    </source>
</evidence>
<dbReference type="PANTHER" id="PTHR30069:SF49">
    <property type="entry name" value="OUTER MEMBRANE PROTEIN C"/>
    <property type="match status" value="1"/>
</dbReference>
<name>A0A0S4PTE3_9HELI</name>
<dbReference type="InterPro" id="IPR039426">
    <property type="entry name" value="TonB-dep_rcpt-like"/>
</dbReference>
<evidence type="ECO:0000313" key="12">
    <source>
        <dbReference type="EMBL" id="CUU39329.1"/>
    </source>
</evidence>
<dbReference type="InterPro" id="IPR037066">
    <property type="entry name" value="Plug_dom_sf"/>
</dbReference>
<keyword evidence="3 8" id="KW-1134">Transmembrane beta strand</keyword>
<dbReference type="SUPFAM" id="SSF56935">
    <property type="entry name" value="Porins"/>
    <property type="match status" value="1"/>
</dbReference>
<proteinExistence type="inferred from homology"/>
<comment type="similarity">
    <text evidence="8 9">Belongs to the TonB-dependent receptor family.</text>
</comment>
<keyword evidence="7 8" id="KW-0998">Cell outer membrane</keyword>
<keyword evidence="2 8" id="KW-0813">Transport</keyword>
<dbReference type="Proteomes" id="UP000029925">
    <property type="component" value="Unassembled WGS sequence"/>
</dbReference>
<reference evidence="15" key="3">
    <citation type="submission" date="2015-11" db="EMBL/GenBank/DDBJ databases">
        <authorList>
            <person name="Anvar S.Y."/>
        </authorList>
    </citation>
    <scope>NUCLEOTIDE SEQUENCE [LARGE SCALE GENOMIC DNA]</scope>
</reference>
<feature type="domain" description="TonB-dependent receptor plug" evidence="11">
    <location>
        <begin position="67"/>
        <end position="151"/>
    </location>
</feature>
<feature type="domain" description="TonB-dependent receptor-like beta-barrel" evidence="10">
    <location>
        <begin position="219"/>
        <end position="630"/>
    </location>
</feature>
<evidence type="ECO:0000259" key="11">
    <source>
        <dbReference type="Pfam" id="PF07715"/>
    </source>
</evidence>
<dbReference type="KEGG" id="hty:BN2458_PEG0443"/>
<evidence type="ECO:0000313" key="13">
    <source>
        <dbReference type="EMBL" id="TLD79546.1"/>
    </source>
</evidence>
<dbReference type="OrthoDB" id="5332150at2"/>
<dbReference type="RefSeq" id="WP_081951492.1">
    <property type="nucleotide sequence ID" value="NZ_CAOMJD010000029.1"/>
</dbReference>
<keyword evidence="6 8" id="KW-0472">Membrane</keyword>
<evidence type="ECO:0000259" key="10">
    <source>
        <dbReference type="Pfam" id="PF00593"/>
    </source>
</evidence>
<dbReference type="InterPro" id="IPR012910">
    <property type="entry name" value="Plug_dom"/>
</dbReference>
<dbReference type="PANTHER" id="PTHR30069">
    <property type="entry name" value="TONB-DEPENDENT OUTER MEMBRANE RECEPTOR"/>
    <property type="match status" value="1"/>
</dbReference>
<evidence type="ECO:0000256" key="1">
    <source>
        <dbReference type="ARBA" id="ARBA00004571"/>
    </source>
</evidence>
<keyword evidence="12" id="KW-0675">Receptor</keyword>
<dbReference type="Pfam" id="PF07715">
    <property type="entry name" value="Plug"/>
    <property type="match status" value="1"/>
</dbReference>
<evidence type="ECO:0000256" key="3">
    <source>
        <dbReference type="ARBA" id="ARBA00022452"/>
    </source>
</evidence>
<evidence type="ECO:0000313" key="15">
    <source>
        <dbReference type="Proteomes" id="UP000064525"/>
    </source>
</evidence>